<name>A0A447IRB4_9RHOB</name>
<sequence>MEPTLTDQLLAALMPTILAILAILGSIVTIKLNGYLSRLSDATGVEIDAKHRDALMLGLRNAVLLLVAGRANDPRLNILDVWRTGADIPDHDIKFVIDRVRQRYPDAVDHFGLTEKALRDMAVAQIESVKLSG</sequence>
<keyword evidence="1" id="KW-1133">Transmembrane helix</keyword>
<dbReference type="EMBL" id="UZWE01000050">
    <property type="protein sequence ID" value="VDS10028.1"/>
    <property type="molecule type" value="Genomic_DNA"/>
</dbReference>
<organism evidence="2 3">
    <name type="scientific">Paracoccus haematequi</name>
    <dbReference type="NCBI Taxonomy" id="2491866"/>
    <lineage>
        <taxon>Bacteria</taxon>
        <taxon>Pseudomonadati</taxon>
        <taxon>Pseudomonadota</taxon>
        <taxon>Alphaproteobacteria</taxon>
        <taxon>Rhodobacterales</taxon>
        <taxon>Paracoccaceae</taxon>
        <taxon>Paracoccus</taxon>
    </lineage>
</organism>
<dbReference type="Proteomes" id="UP000270743">
    <property type="component" value="Unassembled WGS sequence"/>
</dbReference>
<evidence type="ECO:0000313" key="3">
    <source>
        <dbReference type="Proteomes" id="UP000270743"/>
    </source>
</evidence>
<evidence type="ECO:0000256" key="1">
    <source>
        <dbReference type="SAM" id="Phobius"/>
    </source>
</evidence>
<evidence type="ECO:0000313" key="2">
    <source>
        <dbReference type="EMBL" id="VDS10028.1"/>
    </source>
</evidence>
<proteinExistence type="predicted"/>
<dbReference type="AlphaFoldDB" id="A0A447IRB4"/>
<accession>A0A447IRB4</accession>
<keyword evidence="1" id="KW-0472">Membrane</keyword>
<keyword evidence="3" id="KW-1185">Reference proteome</keyword>
<protein>
    <submittedName>
        <fullName evidence="2">Uncharacterized protein</fullName>
    </submittedName>
</protein>
<gene>
    <name evidence="2" type="ORF">PARHAE_03239</name>
</gene>
<dbReference type="RefSeq" id="WP_126155635.1">
    <property type="nucleotide sequence ID" value="NZ_UZWE01000050.1"/>
</dbReference>
<feature type="transmembrane region" description="Helical" evidence="1">
    <location>
        <begin position="12"/>
        <end position="30"/>
    </location>
</feature>
<keyword evidence="1" id="KW-0812">Transmembrane</keyword>
<dbReference type="OrthoDB" id="8457111at2"/>
<reference evidence="2 3" key="1">
    <citation type="submission" date="2018-12" db="EMBL/GenBank/DDBJ databases">
        <authorList>
            <person name="Criscuolo A."/>
        </authorList>
    </citation>
    <scope>NUCLEOTIDE SEQUENCE [LARGE SCALE GENOMIC DNA]</scope>
    <source>
        <strain evidence="2">ACIP1116241</strain>
    </source>
</reference>